<evidence type="ECO:0000313" key="2">
    <source>
        <dbReference type="EMBL" id="GFS21539.1"/>
    </source>
</evidence>
<dbReference type="PANTHER" id="PTHR35347:SF1">
    <property type="entry name" value="COILED-COIL DOMAIN-CONTAINING PROTEIN 175"/>
    <property type="match status" value="1"/>
</dbReference>
<evidence type="ECO:0000313" key="3">
    <source>
        <dbReference type="Proteomes" id="UP000762676"/>
    </source>
</evidence>
<evidence type="ECO:0000256" key="1">
    <source>
        <dbReference type="SAM" id="Coils"/>
    </source>
</evidence>
<keyword evidence="3" id="KW-1185">Reference proteome</keyword>
<protein>
    <submittedName>
        <fullName evidence="2">Laminin subunit alpha-2</fullName>
    </submittedName>
</protein>
<proteinExistence type="predicted"/>
<dbReference type="PANTHER" id="PTHR35347">
    <property type="entry name" value="COILED-COIL DOMAIN-CONTAINING PROTEIN 175"/>
    <property type="match status" value="1"/>
</dbReference>
<organism evidence="2 3">
    <name type="scientific">Elysia marginata</name>
    <dbReference type="NCBI Taxonomy" id="1093978"/>
    <lineage>
        <taxon>Eukaryota</taxon>
        <taxon>Metazoa</taxon>
        <taxon>Spiralia</taxon>
        <taxon>Lophotrochozoa</taxon>
        <taxon>Mollusca</taxon>
        <taxon>Gastropoda</taxon>
        <taxon>Heterobranchia</taxon>
        <taxon>Euthyneura</taxon>
        <taxon>Panpulmonata</taxon>
        <taxon>Sacoglossa</taxon>
        <taxon>Placobranchoidea</taxon>
        <taxon>Plakobranchidae</taxon>
        <taxon>Elysia</taxon>
    </lineage>
</organism>
<accession>A0AAV4JFB7</accession>
<reference evidence="2 3" key="1">
    <citation type="journal article" date="2021" name="Elife">
        <title>Chloroplast acquisition without the gene transfer in kleptoplastic sea slugs, Plakobranchus ocellatus.</title>
        <authorList>
            <person name="Maeda T."/>
            <person name="Takahashi S."/>
            <person name="Yoshida T."/>
            <person name="Shimamura S."/>
            <person name="Takaki Y."/>
            <person name="Nagai Y."/>
            <person name="Toyoda A."/>
            <person name="Suzuki Y."/>
            <person name="Arimoto A."/>
            <person name="Ishii H."/>
            <person name="Satoh N."/>
            <person name="Nishiyama T."/>
            <person name="Hasebe M."/>
            <person name="Maruyama T."/>
            <person name="Minagawa J."/>
            <person name="Obokata J."/>
            <person name="Shigenobu S."/>
        </authorList>
    </citation>
    <scope>NUCLEOTIDE SEQUENCE [LARGE SCALE GENOMIC DNA]</scope>
</reference>
<dbReference type="AlphaFoldDB" id="A0AAV4JFB7"/>
<comment type="caution">
    <text evidence="2">The sequence shown here is derived from an EMBL/GenBank/DDBJ whole genome shotgun (WGS) entry which is preliminary data.</text>
</comment>
<dbReference type="InterPro" id="IPR038834">
    <property type="entry name" value="CCDC175"/>
</dbReference>
<feature type="coiled-coil region" evidence="1">
    <location>
        <begin position="111"/>
        <end position="157"/>
    </location>
</feature>
<gene>
    <name evidence="2" type="ORF">ElyMa_005085500</name>
</gene>
<dbReference type="EMBL" id="BMAT01010168">
    <property type="protein sequence ID" value="GFS21539.1"/>
    <property type="molecule type" value="Genomic_DNA"/>
</dbReference>
<sequence length="274" mass="31350">MIQSPHFPSPITATSPQQDTLTNHTATFDWTPRSSTQDHEANFASALKNKKLGLEDSIKRAKETKEGLKVPQEVLCTDLKNHRTRVMSQIKQHGSGMQELEQQIFAAGCQLRLVMEENQRFEEACTKLRRELSDLDNQRQENEKIKLASQNELIRQKSELSRKWDADNMMQEFFASRDQATAEAFGRLLDKTGKRENKIDEITDKLRDELGMLSDFLDNIASRRPEGAKIVHFALTVKTATLLDFIFGFVQQARHTHVHLEADLDALDTPLITF</sequence>
<name>A0AAV4JFB7_9GAST</name>
<dbReference type="Proteomes" id="UP000762676">
    <property type="component" value="Unassembled WGS sequence"/>
</dbReference>
<keyword evidence="1" id="KW-0175">Coiled coil</keyword>